<accession>A0A6B2LWF0</accession>
<keyword evidence="1" id="KW-0812">Transmembrane</keyword>
<dbReference type="AlphaFoldDB" id="A0A6B2LWF0"/>
<protein>
    <submittedName>
        <fullName evidence="2">Uncharacterized protein</fullName>
    </submittedName>
</protein>
<proteinExistence type="predicted"/>
<keyword evidence="1" id="KW-0472">Membrane</keyword>
<evidence type="ECO:0000313" key="2">
    <source>
        <dbReference type="EMBL" id="NDV41602.1"/>
    </source>
</evidence>
<organism evidence="2">
    <name type="scientific">Arcella intermedia</name>
    <dbReference type="NCBI Taxonomy" id="1963864"/>
    <lineage>
        <taxon>Eukaryota</taxon>
        <taxon>Amoebozoa</taxon>
        <taxon>Tubulinea</taxon>
        <taxon>Elardia</taxon>
        <taxon>Arcellinida</taxon>
        <taxon>Sphaerothecina</taxon>
        <taxon>Arcellidae</taxon>
        <taxon>Arcella</taxon>
    </lineage>
</organism>
<name>A0A6B2LWF0_9EUKA</name>
<sequence>MMLTCQQLIIKLHFMELQTLIVKRLSRYWLLLVQIYLHLIISKKFLLNMH</sequence>
<feature type="transmembrane region" description="Helical" evidence="1">
    <location>
        <begin position="28"/>
        <end position="47"/>
    </location>
</feature>
<keyword evidence="1" id="KW-1133">Transmembrane helix</keyword>
<dbReference type="EMBL" id="GIBP01012633">
    <property type="protein sequence ID" value="NDV41602.1"/>
    <property type="molecule type" value="Transcribed_RNA"/>
</dbReference>
<reference evidence="2" key="1">
    <citation type="journal article" date="2020" name="J. Eukaryot. Microbiol.">
        <title>De novo Sequencing, Assembly and Annotation of the Transcriptome for the Free-Living Testate Amoeba Arcella intermedia.</title>
        <authorList>
            <person name="Ribeiro G.M."/>
            <person name="Porfirio-Sousa A.L."/>
            <person name="Maurer-Alcala X.X."/>
            <person name="Katz L.A."/>
            <person name="Lahr D.J.G."/>
        </authorList>
    </citation>
    <scope>NUCLEOTIDE SEQUENCE</scope>
</reference>
<evidence type="ECO:0000256" key="1">
    <source>
        <dbReference type="SAM" id="Phobius"/>
    </source>
</evidence>